<feature type="compositionally biased region" description="Acidic residues" evidence="1">
    <location>
        <begin position="47"/>
        <end position="65"/>
    </location>
</feature>
<sequence length="77" mass="8749">MRFYYTYFVIIQIEHAGPLGSLGLNDAGDDSVDFMPTDEYNGAPTPFDDEWEEEPEEYPEEEGLEDIPIGEGEIVDE</sequence>
<accession>A0A2Z7D7F6</accession>
<feature type="region of interest" description="Disordered" evidence="1">
    <location>
        <begin position="33"/>
        <end position="77"/>
    </location>
</feature>
<name>A0A2Z7D7F6_9LAMI</name>
<organism evidence="2 3">
    <name type="scientific">Dorcoceras hygrometricum</name>
    <dbReference type="NCBI Taxonomy" id="472368"/>
    <lineage>
        <taxon>Eukaryota</taxon>
        <taxon>Viridiplantae</taxon>
        <taxon>Streptophyta</taxon>
        <taxon>Embryophyta</taxon>
        <taxon>Tracheophyta</taxon>
        <taxon>Spermatophyta</taxon>
        <taxon>Magnoliopsida</taxon>
        <taxon>eudicotyledons</taxon>
        <taxon>Gunneridae</taxon>
        <taxon>Pentapetalae</taxon>
        <taxon>asterids</taxon>
        <taxon>lamiids</taxon>
        <taxon>Lamiales</taxon>
        <taxon>Gesneriaceae</taxon>
        <taxon>Didymocarpoideae</taxon>
        <taxon>Trichosporeae</taxon>
        <taxon>Loxocarpinae</taxon>
        <taxon>Dorcoceras</taxon>
    </lineage>
</organism>
<evidence type="ECO:0000256" key="1">
    <source>
        <dbReference type="SAM" id="MobiDB-lite"/>
    </source>
</evidence>
<proteinExistence type="predicted"/>
<keyword evidence="3" id="KW-1185">Reference proteome</keyword>
<evidence type="ECO:0000313" key="3">
    <source>
        <dbReference type="Proteomes" id="UP000250235"/>
    </source>
</evidence>
<dbReference type="AlphaFoldDB" id="A0A2Z7D7F6"/>
<evidence type="ECO:0000313" key="2">
    <source>
        <dbReference type="EMBL" id="KZV55588.1"/>
    </source>
</evidence>
<reference evidence="2 3" key="1">
    <citation type="journal article" date="2015" name="Proc. Natl. Acad. Sci. U.S.A.">
        <title>The resurrection genome of Boea hygrometrica: A blueprint for survival of dehydration.</title>
        <authorList>
            <person name="Xiao L."/>
            <person name="Yang G."/>
            <person name="Zhang L."/>
            <person name="Yang X."/>
            <person name="Zhao S."/>
            <person name="Ji Z."/>
            <person name="Zhou Q."/>
            <person name="Hu M."/>
            <person name="Wang Y."/>
            <person name="Chen M."/>
            <person name="Xu Y."/>
            <person name="Jin H."/>
            <person name="Xiao X."/>
            <person name="Hu G."/>
            <person name="Bao F."/>
            <person name="Hu Y."/>
            <person name="Wan P."/>
            <person name="Li L."/>
            <person name="Deng X."/>
            <person name="Kuang T."/>
            <person name="Xiang C."/>
            <person name="Zhu J.K."/>
            <person name="Oliver M.J."/>
            <person name="He Y."/>
        </authorList>
    </citation>
    <scope>NUCLEOTIDE SEQUENCE [LARGE SCALE GENOMIC DNA]</scope>
    <source>
        <strain evidence="3">cv. XS01</strain>
    </source>
</reference>
<gene>
    <name evidence="2" type="ORF">F511_12694</name>
</gene>
<dbReference type="Proteomes" id="UP000250235">
    <property type="component" value="Unassembled WGS sequence"/>
</dbReference>
<dbReference type="EMBL" id="KQ988495">
    <property type="protein sequence ID" value="KZV55588.1"/>
    <property type="molecule type" value="Genomic_DNA"/>
</dbReference>
<protein>
    <submittedName>
        <fullName evidence="2">Uncharacterized protein</fullName>
    </submittedName>
</protein>